<feature type="binding site" evidence="5 9">
    <location>
        <position position="260"/>
    </location>
    <ligand>
        <name>Zn(2+)</name>
        <dbReference type="ChEBI" id="CHEBI:29105"/>
    </ligand>
</feature>
<dbReference type="PANTHER" id="PTHR21256:SF2">
    <property type="entry name" value="HISTIDINE BIOSYNTHESIS TRIFUNCTIONAL PROTEIN"/>
    <property type="match status" value="1"/>
</dbReference>
<feature type="active site" description="Proton acceptor" evidence="5 7">
    <location>
        <position position="328"/>
    </location>
</feature>
<evidence type="ECO:0000256" key="1">
    <source>
        <dbReference type="ARBA" id="ARBA00010178"/>
    </source>
</evidence>
<dbReference type="Gene3D" id="3.40.50.1980">
    <property type="entry name" value="Nitrogenase molybdenum iron protein domain"/>
    <property type="match status" value="2"/>
</dbReference>
<dbReference type="GO" id="GO:0005737">
    <property type="term" value="C:cytoplasm"/>
    <property type="evidence" value="ECO:0007669"/>
    <property type="project" value="TreeGrafter"/>
</dbReference>
<dbReference type="PROSITE" id="PS00611">
    <property type="entry name" value="HISOL_DEHYDROGENASE"/>
    <property type="match status" value="1"/>
</dbReference>
<dbReference type="Proteomes" id="UP000650524">
    <property type="component" value="Unassembled WGS sequence"/>
</dbReference>
<keyword evidence="2 5" id="KW-0479">Metal-binding</keyword>
<keyword evidence="3 5" id="KW-0862">Zinc</keyword>
<feature type="binding site" evidence="5 8">
    <location>
        <position position="329"/>
    </location>
    <ligand>
        <name>substrate</name>
    </ligand>
</feature>
<dbReference type="InterPro" id="IPR001692">
    <property type="entry name" value="Histidinol_DH_CS"/>
</dbReference>
<dbReference type="NCBIfam" id="TIGR00069">
    <property type="entry name" value="hisD"/>
    <property type="match status" value="1"/>
</dbReference>
<feature type="binding site" evidence="5 9">
    <location>
        <position position="421"/>
    </location>
    <ligand>
        <name>Zn(2+)</name>
        <dbReference type="ChEBI" id="CHEBI:29105"/>
    </ligand>
</feature>
<evidence type="ECO:0000256" key="6">
    <source>
        <dbReference type="PIRNR" id="PIRNR000099"/>
    </source>
</evidence>
<evidence type="ECO:0000256" key="7">
    <source>
        <dbReference type="PIRSR" id="PIRSR000099-1"/>
    </source>
</evidence>
<evidence type="ECO:0000256" key="2">
    <source>
        <dbReference type="ARBA" id="ARBA00022723"/>
    </source>
</evidence>
<dbReference type="EC" id="1.1.1.23" evidence="5"/>
<dbReference type="PRINTS" id="PR00083">
    <property type="entry name" value="HOLDHDRGNASE"/>
</dbReference>
<dbReference type="PIRSF" id="PIRSF000099">
    <property type="entry name" value="Histidinol_dh"/>
    <property type="match status" value="1"/>
</dbReference>
<gene>
    <name evidence="5 11" type="primary">hisD</name>
    <name evidence="11" type="ORF">H8E19_17000</name>
</gene>
<comment type="function">
    <text evidence="5">Catalyzes the sequential NAD-dependent oxidations of L-histidinol to L-histidinaldehyde and then to L-histidine.</text>
</comment>
<organism evidence="11 12">
    <name type="scientific">Candidatus Desulfacyla euxinica</name>
    <dbReference type="NCBI Taxonomy" id="2841693"/>
    <lineage>
        <taxon>Bacteria</taxon>
        <taxon>Deltaproteobacteria</taxon>
        <taxon>Candidatus Desulfacyla</taxon>
    </lineage>
</organism>
<dbReference type="HAMAP" id="MF_01024">
    <property type="entry name" value="HisD"/>
    <property type="match status" value="1"/>
</dbReference>
<dbReference type="InterPro" id="IPR022695">
    <property type="entry name" value="Histidinol_DH_monofunct"/>
</dbReference>
<feature type="binding site" evidence="5 9">
    <location>
        <position position="362"/>
    </location>
    <ligand>
        <name>Zn(2+)</name>
        <dbReference type="ChEBI" id="CHEBI:29105"/>
    </ligand>
</feature>
<protein>
    <recommendedName>
        <fullName evidence="5">Histidinol dehydrogenase</fullName>
        <shortName evidence="5">HDH</shortName>
        <ecNumber evidence="5">1.1.1.23</ecNumber>
    </recommendedName>
</protein>
<evidence type="ECO:0000256" key="4">
    <source>
        <dbReference type="ARBA" id="ARBA00023002"/>
    </source>
</evidence>
<dbReference type="FunFam" id="3.40.50.1980:FF:000001">
    <property type="entry name" value="Histidinol dehydrogenase"/>
    <property type="match status" value="1"/>
</dbReference>
<name>A0A8J6N3A5_9DELT</name>
<accession>A0A8J6N3A5</accession>
<dbReference type="AlphaFoldDB" id="A0A8J6N3A5"/>
<comment type="caution">
    <text evidence="11">The sequence shown here is derived from an EMBL/GenBank/DDBJ whole genome shotgun (WGS) entry which is preliminary data.</text>
</comment>
<evidence type="ECO:0000256" key="9">
    <source>
        <dbReference type="PIRSR" id="PIRSR000099-4"/>
    </source>
</evidence>
<evidence type="ECO:0000256" key="3">
    <source>
        <dbReference type="ARBA" id="ARBA00022833"/>
    </source>
</evidence>
<dbReference type="SUPFAM" id="SSF53720">
    <property type="entry name" value="ALDH-like"/>
    <property type="match status" value="1"/>
</dbReference>
<keyword evidence="4 5" id="KW-0560">Oxidoreductase</keyword>
<reference evidence="11 12" key="1">
    <citation type="submission" date="2020-08" db="EMBL/GenBank/DDBJ databases">
        <title>Bridging the membrane lipid divide: bacteria of the FCB group superphylum have the potential to synthesize archaeal ether lipids.</title>
        <authorList>
            <person name="Villanueva L."/>
            <person name="Von Meijenfeldt F.A.B."/>
            <person name="Westbye A.B."/>
            <person name="Yadav S."/>
            <person name="Hopmans E.C."/>
            <person name="Dutilh B.E."/>
            <person name="Sinninghe Damste J.S."/>
        </authorList>
    </citation>
    <scope>NUCLEOTIDE SEQUENCE [LARGE SCALE GENOMIC DNA]</scope>
    <source>
        <strain evidence="11">NIOZ-UU27</strain>
    </source>
</reference>
<evidence type="ECO:0000256" key="8">
    <source>
        <dbReference type="PIRSR" id="PIRSR000099-3"/>
    </source>
</evidence>
<keyword evidence="5" id="KW-0368">Histidine biosynthesis</keyword>
<dbReference type="GO" id="GO:0000105">
    <property type="term" value="P:L-histidine biosynthetic process"/>
    <property type="evidence" value="ECO:0007669"/>
    <property type="project" value="UniProtKB-UniRule"/>
</dbReference>
<feature type="binding site" evidence="5 8">
    <location>
        <position position="260"/>
    </location>
    <ligand>
        <name>substrate</name>
    </ligand>
</feature>
<feature type="binding site" evidence="5 8">
    <location>
        <position position="238"/>
    </location>
    <ligand>
        <name>substrate</name>
    </ligand>
</feature>
<dbReference type="Pfam" id="PF00815">
    <property type="entry name" value="Histidinol_dh"/>
    <property type="match status" value="1"/>
</dbReference>
<dbReference type="GO" id="GO:0004399">
    <property type="term" value="F:histidinol dehydrogenase activity"/>
    <property type="evidence" value="ECO:0007669"/>
    <property type="project" value="UniProtKB-UniRule"/>
</dbReference>
<dbReference type="InterPro" id="IPR016161">
    <property type="entry name" value="Ald_DH/histidinol_DH"/>
</dbReference>
<comment type="cofactor">
    <cofactor evidence="5 9">
        <name>Zn(2+)</name>
        <dbReference type="ChEBI" id="CHEBI:29105"/>
    </cofactor>
    <text evidence="5 9">Binds 1 zinc ion per subunit.</text>
</comment>
<dbReference type="EMBL" id="JACNJD010000346">
    <property type="protein sequence ID" value="MBC8179104.1"/>
    <property type="molecule type" value="Genomic_DNA"/>
</dbReference>
<feature type="binding site" evidence="5 9">
    <location>
        <position position="263"/>
    </location>
    <ligand>
        <name>Zn(2+)</name>
        <dbReference type="ChEBI" id="CHEBI:29105"/>
    </ligand>
</feature>
<comment type="caution">
    <text evidence="5">Lacks conserved residue(s) required for the propagation of feature annotation.</text>
</comment>
<dbReference type="GO" id="GO:0051287">
    <property type="term" value="F:NAD binding"/>
    <property type="evidence" value="ECO:0007669"/>
    <property type="project" value="InterPro"/>
</dbReference>
<proteinExistence type="inferred from homology"/>
<evidence type="ECO:0000256" key="5">
    <source>
        <dbReference type="HAMAP-Rule" id="MF_01024"/>
    </source>
</evidence>
<dbReference type="Gene3D" id="1.20.5.1300">
    <property type="match status" value="1"/>
</dbReference>
<evidence type="ECO:0000313" key="11">
    <source>
        <dbReference type="EMBL" id="MBC8179104.1"/>
    </source>
</evidence>
<sequence>MKITPEKIDDLNPERRKSVMERSMDDISSVSEDVRVIVDDIKSRGNEVILEHYKKHKPDITISDLETTREEIEEAYNIVGPEVVKCLKIAAMNITKFHQAQLEREMWSIEISEGILAGRVTRAMDIVGCYVPGGTAAYPSSVLMAVLPARVAGVSQTVAVTPPKKGMVGNPATLVAADIAGCDRIFKVGGPWGVAGLAYGTETMPRVDKIVGPGNKYVTAAKMLVYGQVDIDSPAGPSEALILADETGDPELIALDFLSQIEHDPDSAAVLVTTSAGLASTVCEIIEREYDSLPRKDIFESSLSKHSYVLIAEDMEQAIDFTNEYAAEHLQILTLDPFITLNKIKHAGSIFMGPYAPVPVGDYASGTNHVLPTGQCARMFSGLSVDDFIKKPTFQYLSKDGLASLKDTVITLAETEGLPIHARAVKARFE</sequence>
<evidence type="ECO:0000313" key="12">
    <source>
        <dbReference type="Proteomes" id="UP000650524"/>
    </source>
</evidence>
<feature type="binding site" evidence="5 8">
    <location>
        <position position="263"/>
    </location>
    <ligand>
        <name>substrate</name>
    </ligand>
</feature>
<feature type="active site" description="Proton acceptor" evidence="5 7">
    <location>
        <position position="329"/>
    </location>
</feature>
<comment type="catalytic activity">
    <reaction evidence="5">
        <text>L-histidinol + 2 NAD(+) + H2O = L-histidine + 2 NADH + 3 H(+)</text>
        <dbReference type="Rhea" id="RHEA:20641"/>
        <dbReference type="ChEBI" id="CHEBI:15377"/>
        <dbReference type="ChEBI" id="CHEBI:15378"/>
        <dbReference type="ChEBI" id="CHEBI:57540"/>
        <dbReference type="ChEBI" id="CHEBI:57595"/>
        <dbReference type="ChEBI" id="CHEBI:57699"/>
        <dbReference type="ChEBI" id="CHEBI:57945"/>
        <dbReference type="EC" id="1.1.1.23"/>
    </reaction>
</comment>
<keyword evidence="5" id="KW-0520">NAD</keyword>
<comment type="pathway">
    <text evidence="5">Amino-acid biosynthesis; L-histidine biosynthesis; L-histidine from 5-phospho-alpha-D-ribose 1-diphosphate: step 9/9.</text>
</comment>
<dbReference type="GO" id="GO:0008270">
    <property type="term" value="F:zinc ion binding"/>
    <property type="evidence" value="ECO:0007669"/>
    <property type="project" value="UniProtKB-UniRule"/>
</dbReference>
<comment type="similarity">
    <text evidence="1 5 6 10">Belongs to the histidinol dehydrogenase family.</text>
</comment>
<dbReference type="InterPro" id="IPR012131">
    <property type="entry name" value="Hstdl_DH"/>
</dbReference>
<feature type="binding site" evidence="5 8">
    <location>
        <position position="416"/>
    </location>
    <ligand>
        <name>substrate</name>
    </ligand>
</feature>
<keyword evidence="5" id="KW-0028">Amino-acid biosynthesis</keyword>
<feature type="binding site" evidence="5 8">
    <location>
        <position position="421"/>
    </location>
    <ligand>
        <name>substrate</name>
    </ligand>
</feature>
<dbReference type="CDD" id="cd06572">
    <property type="entry name" value="Histidinol_dh"/>
    <property type="match status" value="1"/>
</dbReference>
<feature type="binding site" evidence="5 8">
    <location>
        <position position="362"/>
    </location>
    <ligand>
        <name>substrate</name>
    </ligand>
</feature>
<dbReference type="UniPathway" id="UPA00031">
    <property type="reaction ID" value="UER00014"/>
</dbReference>
<evidence type="ECO:0000256" key="10">
    <source>
        <dbReference type="RuleBase" id="RU004175"/>
    </source>
</evidence>
<dbReference type="PANTHER" id="PTHR21256">
    <property type="entry name" value="HISTIDINOL DEHYDROGENASE HDH"/>
    <property type="match status" value="1"/>
</dbReference>